<protein>
    <submittedName>
        <fullName evidence="1">Uncharacterized protein</fullName>
    </submittedName>
</protein>
<reference evidence="1 2" key="1">
    <citation type="journal article" date="2016" name="Int. J. Syst. Evol. Microbiol.">
        <title>Tessaracoccus flavus sp. nov., isolated from the drainage system of a lindane-producing factory.</title>
        <authorList>
            <person name="Kumari R."/>
            <person name="Singh P."/>
            <person name="Schumann P."/>
            <person name="Lal R."/>
        </authorList>
    </citation>
    <scope>NUCLEOTIDE SEQUENCE [LARGE SCALE GENOMIC DNA]</scope>
    <source>
        <strain evidence="1 2">RP1T</strain>
    </source>
</reference>
<gene>
    <name evidence="1" type="ORF">RPIT_09580</name>
</gene>
<dbReference type="Pfam" id="PF12005">
    <property type="entry name" value="DUF3499"/>
    <property type="match status" value="1"/>
</dbReference>
<dbReference type="EMBL" id="CP019605">
    <property type="protein sequence ID" value="AQP45006.1"/>
    <property type="molecule type" value="Genomic_DNA"/>
</dbReference>
<sequence length="130" mass="13997">MRPQYARFGYLRWVRSCTRTACGAPAIATLTYVYADSTAVLGPLAQSPEPGTYDLCARHAERTSAPQGWDVIRLPLDGHEPEPTAPSDDLMALAEAVRAIGLRHDEPAPEPVPAPPVEGRGGHLRLVSAE</sequence>
<dbReference type="KEGG" id="tfl:RPIT_09580"/>
<dbReference type="OrthoDB" id="3216194at2"/>
<dbReference type="AlphaFoldDB" id="A0A1Q2CFW5"/>
<dbReference type="RefSeq" id="WP_077342637.1">
    <property type="nucleotide sequence ID" value="NZ_CP019605.1"/>
</dbReference>
<keyword evidence="2" id="KW-1185">Reference proteome</keyword>
<evidence type="ECO:0000313" key="1">
    <source>
        <dbReference type="EMBL" id="AQP45006.1"/>
    </source>
</evidence>
<accession>A0A1Q2CFW5</accession>
<dbReference type="STRING" id="1610493.RPIT_09580"/>
<organism evidence="1 2">
    <name type="scientific">Tessaracoccus flavus</name>
    <dbReference type="NCBI Taxonomy" id="1610493"/>
    <lineage>
        <taxon>Bacteria</taxon>
        <taxon>Bacillati</taxon>
        <taxon>Actinomycetota</taxon>
        <taxon>Actinomycetes</taxon>
        <taxon>Propionibacteriales</taxon>
        <taxon>Propionibacteriaceae</taxon>
        <taxon>Tessaracoccus</taxon>
    </lineage>
</organism>
<name>A0A1Q2CFW5_9ACTN</name>
<evidence type="ECO:0000313" key="2">
    <source>
        <dbReference type="Proteomes" id="UP000188324"/>
    </source>
</evidence>
<dbReference type="InterPro" id="IPR021888">
    <property type="entry name" value="DUF3499"/>
</dbReference>
<dbReference type="Proteomes" id="UP000188324">
    <property type="component" value="Chromosome"/>
</dbReference>
<proteinExistence type="predicted"/>